<sequence>MWKLEQDLSDVRLGRLADGQLERELKKDRIRKHQHVSWVKGSFLTIQGSNRVQTVTKEVPVGGQVDPLLSMTEEGIT</sequence>
<dbReference type="EMBL" id="CAXIEN010000644">
    <property type="protein sequence ID" value="CAL1301254.1"/>
    <property type="molecule type" value="Genomic_DNA"/>
</dbReference>
<proteinExistence type="predicted"/>
<accession>A0AAV2BZH1</accession>
<dbReference type="Proteomes" id="UP001497382">
    <property type="component" value="Unassembled WGS sequence"/>
</dbReference>
<comment type="caution">
    <text evidence="1">The sequence shown here is derived from an EMBL/GenBank/DDBJ whole genome shotgun (WGS) entry which is preliminary data.</text>
</comment>
<protein>
    <submittedName>
        <fullName evidence="1">Uncharacterized protein</fullName>
    </submittedName>
</protein>
<reference evidence="1 2" key="1">
    <citation type="submission" date="2024-04" db="EMBL/GenBank/DDBJ databases">
        <authorList>
            <person name="Rising A."/>
            <person name="Reimegard J."/>
            <person name="Sonavane S."/>
            <person name="Akerstrom W."/>
            <person name="Nylinder S."/>
            <person name="Hedman E."/>
            <person name="Kallberg Y."/>
        </authorList>
    </citation>
    <scope>NUCLEOTIDE SEQUENCE [LARGE SCALE GENOMIC DNA]</scope>
</reference>
<organism evidence="1 2">
    <name type="scientific">Larinioides sclopetarius</name>
    <dbReference type="NCBI Taxonomy" id="280406"/>
    <lineage>
        <taxon>Eukaryota</taxon>
        <taxon>Metazoa</taxon>
        <taxon>Ecdysozoa</taxon>
        <taxon>Arthropoda</taxon>
        <taxon>Chelicerata</taxon>
        <taxon>Arachnida</taxon>
        <taxon>Araneae</taxon>
        <taxon>Araneomorphae</taxon>
        <taxon>Entelegynae</taxon>
        <taxon>Araneoidea</taxon>
        <taxon>Araneidae</taxon>
        <taxon>Larinioides</taxon>
    </lineage>
</organism>
<evidence type="ECO:0000313" key="2">
    <source>
        <dbReference type="Proteomes" id="UP001497382"/>
    </source>
</evidence>
<keyword evidence="2" id="KW-1185">Reference proteome</keyword>
<name>A0AAV2BZH1_9ARAC</name>
<gene>
    <name evidence="1" type="ORF">LARSCL_LOCUS22410</name>
</gene>
<dbReference type="AlphaFoldDB" id="A0AAV2BZH1"/>
<evidence type="ECO:0000313" key="1">
    <source>
        <dbReference type="EMBL" id="CAL1301254.1"/>
    </source>
</evidence>
<feature type="non-terminal residue" evidence="1">
    <location>
        <position position="77"/>
    </location>
</feature>